<dbReference type="SUPFAM" id="SSF111321">
    <property type="entry name" value="AF1104-like"/>
    <property type="match status" value="1"/>
</dbReference>
<proteinExistence type="predicted"/>
<dbReference type="Gene3D" id="1.10.285.20">
    <property type="entry name" value="Uncharacterised protein PF01937, DUF89, domain 2"/>
    <property type="match status" value="1"/>
</dbReference>
<evidence type="ECO:0000313" key="2">
    <source>
        <dbReference type="EMBL" id="AGF93047.1"/>
    </source>
</evidence>
<accession>M1Q1D7</accession>
<dbReference type="EMBL" id="JX684080">
    <property type="protein sequence ID" value="AGF93047.1"/>
    <property type="molecule type" value="Genomic_DNA"/>
</dbReference>
<dbReference type="Gene3D" id="1.10.8.380">
    <property type="entry name" value="Uncharacterised protein PF01937, DUF89, domain 1"/>
    <property type="match status" value="1"/>
</dbReference>
<evidence type="ECO:0000259" key="1">
    <source>
        <dbReference type="Pfam" id="PF01937"/>
    </source>
</evidence>
<dbReference type="Pfam" id="PF01937">
    <property type="entry name" value="ARMT1-like_dom"/>
    <property type="match status" value="1"/>
</dbReference>
<dbReference type="InterPro" id="IPR002791">
    <property type="entry name" value="ARMT1-like_metal-bd"/>
</dbReference>
<sequence>MIMKAYLDCIPCFVRQSLEAARMATDDEDVHKEVLDKVLKDLRENSLEGKKPPDIADRVHYIVRKLTGGKDPYKEMKEKQNERAMYLYPQLKSMISDSNDRLYTAVKLAIAGNIIDLAPGHEINLEDSVKKVLNEELEVDHFEEFKEELENAETIYYLADNAGEIVFDKVLLEELDEKDIMFFVKGGPIINDAMEEDAEYVGITELAEIDIVSNGMPGTGPKRDSEEFIERMSKADLVISKGQGNYEALSEVEENIFFLLKAKCPVIAGDIDVDVGSLILK</sequence>
<protein>
    <submittedName>
        <fullName evidence="2">Uncharacterized conserved protein UCP006593</fullName>
    </submittedName>
</protein>
<dbReference type="PIRSF" id="PIRSF006593">
    <property type="entry name" value="UCP006593"/>
    <property type="match status" value="1"/>
</dbReference>
<dbReference type="InterPro" id="IPR014444">
    <property type="entry name" value="PH1575-like"/>
</dbReference>
<organism evidence="2">
    <name type="scientific">uncultured organism</name>
    <dbReference type="NCBI Taxonomy" id="155900"/>
    <lineage>
        <taxon>unclassified sequences</taxon>
        <taxon>environmental samples</taxon>
    </lineage>
</organism>
<dbReference type="Gene3D" id="3.40.50.10880">
    <property type="entry name" value="Uncharacterised protein PF01937, DUF89, domain 3"/>
    <property type="match status" value="1"/>
</dbReference>
<reference evidence="2" key="1">
    <citation type="journal article" date="2013" name="Syst. Appl. Microbiol.">
        <title>New insights into the archaeal diversity of a hypersaline microbial mat obtained by a metagenomic approach.</title>
        <authorList>
            <person name="Lopez-Lopez A."/>
            <person name="Richter M."/>
            <person name="Pena A."/>
            <person name="Tamames J."/>
            <person name="Rossello-Mora R."/>
        </authorList>
    </citation>
    <scope>NUCLEOTIDE SEQUENCE</scope>
</reference>
<name>M1Q1D7_9ZZZZ</name>
<dbReference type="InterPro" id="IPR036075">
    <property type="entry name" value="ARMT-1-like_metal-bd_sf"/>
</dbReference>
<feature type="domain" description="Damage-control phosphatase ARMT1-like metal-binding" evidence="1">
    <location>
        <begin position="8"/>
        <end position="277"/>
    </location>
</feature>
<gene>
    <name evidence="2" type="ORF">FLSS-8_0017</name>
</gene>
<dbReference type="AlphaFoldDB" id="M1Q1D7"/>